<keyword evidence="6 10" id="KW-0560">Oxidoreductase</keyword>
<evidence type="ECO:0000259" key="12">
    <source>
        <dbReference type="Pfam" id="PF02770"/>
    </source>
</evidence>
<dbReference type="SUPFAM" id="SSF56645">
    <property type="entry name" value="Acyl-CoA dehydrogenase NM domain-like"/>
    <property type="match status" value="1"/>
</dbReference>
<dbReference type="SUPFAM" id="SSF47203">
    <property type="entry name" value="Acyl-CoA dehydrogenase C-terminal domain-like"/>
    <property type="match status" value="1"/>
</dbReference>
<evidence type="ECO:0000256" key="5">
    <source>
        <dbReference type="ARBA" id="ARBA00022827"/>
    </source>
</evidence>
<evidence type="ECO:0000259" key="11">
    <source>
        <dbReference type="Pfam" id="PF00441"/>
    </source>
</evidence>
<dbReference type="Gene3D" id="1.20.140.10">
    <property type="entry name" value="Butyryl-CoA Dehydrogenase, subunit A, domain 3"/>
    <property type="match status" value="1"/>
</dbReference>
<dbReference type="InterPro" id="IPR009075">
    <property type="entry name" value="AcylCo_DH/oxidase_C"/>
</dbReference>
<accession>A0ABU9YLT1</accession>
<sequence length="379" mass="42032">MLAERANYGPEHDALRDSVQRFFENEVAPNYAAWEKRGYVDREVWRKAGALGFLCSTVPEEYGGPGGDFLTASVIIEEQMRQGYSAPGFYTHSDIIAPYILEFGSEALKRRWLPRMASGDAIAAIAMTEPGAGSDLKAIRTHARRDGCDFIINGAKTFITNGYLADLVVVVAKTAPEKGAHGISLIVVETTTPGFRCGQILEKMGQKAQDTVELFFDEVRVPASNLIGDENQGFSYLMRQLAQERLAVAVSAIGWAKGVLADTVRYARDRQVFGNPLMTFQNTQFKLAECRAEIMVGEAYVDRCITRRLEGRLTDAEAAAAKMWLSEMQSRVIDTCLQFFGGYGYMSEYPVARAYTDARAQRIYGGANEIMRMIIARSL</sequence>
<evidence type="ECO:0000256" key="1">
    <source>
        <dbReference type="ARBA" id="ARBA00001974"/>
    </source>
</evidence>
<evidence type="ECO:0000256" key="2">
    <source>
        <dbReference type="ARBA" id="ARBA00005102"/>
    </source>
</evidence>
<dbReference type="InterPro" id="IPR037069">
    <property type="entry name" value="AcylCoA_DH/ox_N_sf"/>
</dbReference>
<dbReference type="InterPro" id="IPR046373">
    <property type="entry name" value="Acyl-CoA_Oxase/DH_mid-dom_sf"/>
</dbReference>
<evidence type="ECO:0000313" key="15">
    <source>
        <dbReference type="Proteomes" id="UP001413721"/>
    </source>
</evidence>
<evidence type="ECO:0000256" key="10">
    <source>
        <dbReference type="RuleBase" id="RU362125"/>
    </source>
</evidence>
<dbReference type="Gene3D" id="1.10.540.10">
    <property type="entry name" value="Acyl-CoA dehydrogenase/oxidase, N-terminal domain"/>
    <property type="match status" value="1"/>
</dbReference>
<dbReference type="Proteomes" id="UP001413721">
    <property type="component" value="Unassembled WGS sequence"/>
</dbReference>
<dbReference type="PANTHER" id="PTHR48083:SF20">
    <property type="entry name" value="LONG-CHAIN SPECIFIC ACYL-COA DEHYDROGENASE, MITOCHONDRIAL"/>
    <property type="match status" value="1"/>
</dbReference>
<dbReference type="PANTHER" id="PTHR48083">
    <property type="entry name" value="MEDIUM-CHAIN SPECIFIC ACYL-COA DEHYDROGENASE, MITOCHONDRIAL-RELATED"/>
    <property type="match status" value="1"/>
</dbReference>
<keyword evidence="15" id="KW-1185">Reference proteome</keyword>
<comment type="function">
    <text evidence="7">Catalyzes the dehydrogenation at the alpha-beta position of ACP-bound acyl chains. This results in the introduction of a double bond in the lipidic chain, which is further transferred to the epsilon-amino group of lysine residue in the mycobactin core by MbtK.</text>
</comment>
<evidence type="ECO:0000256" key="9">
    <source>
        <dbReference type="ARBA" id="ARBA00042660"/>
    </source>
</evidence>
<protein>
    <recommendedName>
        <fullName evidence="8">Acyl-[acyl-carrier-protein] dehydrogenase MbtN</fullName>
    </recommendedName>
    <alternativeName>
        <fullName evidence="9">Mycobactin synthase protein N</fullName>
    </alternativeName>
</protein>
<dbReference type="PROSITE" id="PS00072">
    <property type="entry name" value="ACYL_COA_DH_1"/>
    <property type="match status" value="1"/>
</dbReference>
<feature type="domain" description="Acyl-CoA oxidase/dehydrogenase middle" evidence="12">
    <location>
        <begin position="124"/>
        <end position="219"/>
    </location>
</feature>
<dbReference type="Pfam" id="PF02770">
    <property type="entry name" value="Acyl-CoA_dh_M"/>
    <property type="match status" value="1"/>
</dbReference>
<organism evidence="14 15">
    <name type="scientific">Tistrella arctica</name>
    <dbReference type="NCBI Taxonomy" id="3133430"/>
    <lineage>
        <taxon>Bacteria</taxon>
        <taxon>Pseudomonadati</taxon>
        <taxon>Pseudomonadota</taxon>
        <taxon>Alphaproteobacteria</taxon>
        <taxon>Geminicoccales</taxon>
        <taxon>Geminicoccaceae</taxon>
        <taxon>Tistrella</taxon>
    </lineage>
</organism>
<dbReference type="InterPro" id="IPR006089">
    <property type="entry name" value="Acyl-CoA_DH_CS"/>
</dbReference>
<comment type="similarity">
    <text evidence="3 10">Belongs to the acyl-CoA dehydrogenase family.</text>
</comment>
<name>A0ABU9YLT1_9PROT</name>
<evidence type="ECO:0000256" key="3">
    <source>
        <dbReference type="ARBA" id="ARBA00009347"/>
    </source>
</evidence>
<evidence type="ECO:0000259" key="13">
    <source>
        <dbReference type="Pfam" id="PF02771"/>
    </source>
</evidence>
<dbReference type="InterPro" id="IPR009100">
    <property type="entry name" value="AcylCoA_DH/oxidase_NM_dom_sf"/>
</dbReference>
<dbReference type="Pfam" id="PF02771">
    <property type="entry name" value="Acyl-CoA_dh_N"/>
    <property type="match status" value="1"/>
</dbReference>
<evidence type="ECO:0000256" key="7">
    <source>
        <dbReference type="ARBA" id="ARBA00037085"/>
    </source>
</evidence>
<dbReference type="EMBL" id="JBBKTW010000005">
    <property type="protein sequence ID" value="MEN2989540.1"/>
    <property type="molecule type" value="Genomic_DNA"/>
</dbReference>
<dbReference type="InterPro" id="IPR006091">
    <property type="entry name" value="Acyl-CoA_Oxase/DH_mid-dom"/>
</dbReference>
<evidence type="ECO:0000256" key="4">
    <source>
        <dbReference type="ARBA" id="ARBA00022630"/>
    </source>
</evidence>
<dbReference type="InterPro" id="IPR013786">
    <property type="entry name" value="AcylCoA_DH/ox_N"/>
</dbReference>
<evidence type="ECO:0000256" key="8">
    <source>
        <dbReference type="ARBA" id="ARBA00040394"/>
    </source>
</evidence>
<keyword evidence="4 10" id="KW-0285">Flavoprotein</keyword>
<feature type="domain" description="Acyl-CoA dehydrogenase/oxidase C-terminal" evidence="11">
    <location>
        <begin position="231"/>
        <end position="379"/>
    </location>
</feature>
<dbReference type="InterPro" id="IPR050741">
    <property type="entry name" value="Acyl-CoA_dehydrogenase"/>
</dbReference>
<comment type="cofactor">
    <cofactor evidence="1 10">
        <name>FAD</name>
        <dbReference type="ChEBI" id="CHEBI:57692"/>
    </cofactor>
</comment>
<reference evidence="14 15" key="1">
    <citation type="submission" date="2024-03" db="EMBL/GenBank/DDBJ databases">
        <title>High-quality draft genome sequencing of Tistrella sp. BH-R2-4.</title>
        <authorList>
            <person name="Dong C."/>
        </authorList>
    </citation>
    <scope>NUCLEOTIDE SEQUENCE [LARGE SCALE GENOMIC DNA]</scope>
    <source>
        <strain evidence="14 15">BH-R2-4</strain>
    </source>
</reference>
<proteinExistence type="inferred from homology"/>
<dbReference type="Pfam" id="PF00441">
    <property type="entry name" value="Acyl-CoA_dh_1"/>
    <property type="match status" value="1"/>
</dbReference>
<dbReference type="InterPro" id="IPR036250">
    <property type="entry name" value="AcylCo_DH-like_C"/>
</dbReference>
<keyword evidence="5 10" id="KW-0274">FAD</keyword>
<evidence type="ECO:0000256" key="6">
    <source>
        <dbReference type="ARBA" id="ARBA00023002"/>
    </source>
</evidence>
<comment type="caution">
    <text evidence="14">The sequence shown here is derived from an EMBL/GenBank/DDBJ whole genome shotgun (WGS) entry which is preliminary data.</text>
</comment>
<dbReference type="Gene3D" id="2.40.110.10">
    <property type="entry name" value="Butyryl-CoA Dehydrogenase, subunit A, domain 2"/>
    <property type="match status" value="1"/>
</dbReference>
<comment type="pathway">
    <text evidence="2">Siderophore biosynthesis; mycobactin biosynthesis.</text>
</comment>
<dbReference type="PROSITE" id="PS00073">
    <property type="entry name" value="ACYL_COA_DH_2"/>
    <property type="match status" value="1"/>
</dbReference>
<feature type="domain" description="Acyl-CoA dehydrogenase/oxidase N-terminal" evidence="13">
    <location>
        <begin position="10"/>
        <end position="120"/>
    </location>
</feature>
<gene>
    <name evidence="14" type="ORF">WG926_14585</name>
</gene>
<evidence type="ECO:0000313" key="14">
    <source>
        <dbReference type="EMBL" id="MEN2989540.1"/>
    </source>
</evidence>